<gene>
    <name evidence="1" type="primary">201</name>
    <name evidence="1" type="ORF">SEA_WOFFORD_201</name>
</gene>
<evidence type="ECO:0000313" key="2">
    <source>
        <dbReference type="Proteomes" id="UP000260216"/>
    </source>
</evidence>
<proteinExistence type="predicted"/>
<dbReference type="RefSeq" id="YP_009839850.1">
    <property type="nucleotide sequence ID" value="NC_048722.1"/>
</dbReference>
<evidence type="ECO:0000313" key="1">
    <source>
        <dbReference type="EMBL" id="AXH67343.1"/>
    </source>
</evidence>
<dbReference type="GeneID" id="55609609"/>
<protein>
    <submittedName>
        <fullName evidence="1">Uncharacterized protein</fullName>
    </submittedName>
</protein>
<name>A0A345MA22_9CAUD</name>
<dbReference type="Proteomes" id="UP000260216">
    <property type="component" value="Segment"/>
</dbReference>
<organism evidence="1 2">
    <name type="scientific">Streptomyces phage Wofford</name>
    <dbReference type="NCBI Taxonomy" id="2283267"/>
    <lineage>
        <taxon>Viruses</taxon>
        <taxon>Duplodnaviria</taxon>
        <taxon>Heunggongvirae</taxon>
        <taxon>Uroviricota</taxon>
        <taxon>Caudoviricetes</taxon>
        <taxon>Stanwilliamsviridae</taxon>
        <taxon>Boydwoodruffvirinae</taxon>
        <taxon>Karimacvirus</taxon>
        <taxon>Karimacvirus wofford</taxon>
        <taxon>Streptomyces virus Wofford</taxon>
    </lineage>
</organism>
<accession>A0A345MA22</accession>
<keyword evidence="2" id="KW-1185">Reference proteome</keyword>
<sequence length="71" mass="8152">MITWYWLDAAPEAVAYFKKKKAVKVNTINGIEIWRDAFGYSRLIKESDGKIQISSHDFLSIKEATNAINDM</sequence>
<reference evidence="1 2" key="1">
    <citation type="submission" date="2018-07" db="EMBL/GenBank/DDBJ databases">
        <authorList>
            <person name="Wofford K.M."/>
            <person name="Typhair T.J."/>
            <person name="Gonzales M.A."/>
            <person name="Castillo J.C."/>
            <person name="Smith B.R."/>
            <person name="Klug H.M."/>
            <person name="Hughes L.E."/>
            <person name="Garlena R.A."/>
            <person name="Russell D.A."/>
            <person name="Pope W.H."/>
            <person name="Jacobs-Sera D."/>
            <person name="Hatfull G.F."/>
        </authorList>
    </citation>
    <scope>NUCLEOTIDE SEQUENCE [LARGE SCALE GENOMIC DNA]</scope>
</reference>
<dbReference type="EMBL" id="MH576968">
    <property type="protein sequence ID" value="AXH67343.1"/>
    <property type="molecule type" value="Genomic_DNA"/>
</dbReference>
<dbReference type="KEGG" id="vg:55609609"/>